<feature type="region of interest" description="Disordered" evidence="1">
    <location>
        <begin position="260"/>
        <end position="327"/>
    </location>
</feature>
<keyword evidence="3" id="KW-1185">Reference proteome</keyword>
<feature type="region of interest" description="Disordered" evidence="1">
    <location>
        <begin position="441"/>
        <end position="474"/>
    </location>
</feature>
<comment type="caution">
    <text evidence="2">The sequence shown here is derived from an EMBL/GenBank/DDBJ whole genome shotgun (WGS) entry which is preliminary data.</text>
</comment>
<gene>
    <name evidence="2" type="ORF">ADUPG1_013092</name>
</gene>
<accession>A0ABQ5K5C3</accession>
<reference evidence="2" key="1">
    <citation type="submission" date="2022-03" db="EMBL/GenBank/DDBJ databases">
        <title>Draft genome sequence of Aduncisulcus paluster, a free-living microaerophilic Fornicata.</title>
        <authorList>
            <person name="Yuyama I."/>
            <person name="Kume K."/>
            <person name="Tamura T."/>
            <person name="Inagaki Y."/>
            <person name="Hashimoto T."/>
        </authorList>
    </citation>
    <scope>NUCLEOTIDE SEQUENCE</scope>
    <source>
        <strain evidence="2">NY0171</strain>
    </source>
</reference>
<feature type="region of interest" description="Disordered" evidence="1">
    <location>
        <begin position="1"/>
        <end position="31"/>
    </location>
</feature>
<proteinExistence type="predicted"/>
<dbReference type="EMBL" id="BQXS01012595">
    <property type="protein sequence ID" value="GKT25585.1"/>
    <property type="molecule type" value="Genomic_DNA"/>
</dbReference>
<protein>
    <submittedName>
        <fullName evidence="2">Uncharacterized protein</fullName>
    </submittedName>
</protein>
<name>A0ABQ5K5C3_9EUKA</name>
<feature type="compositionally biased region" description="Acidic residues" evidence="1">
    <location>
        <begin position="288"/>
        <end position="301"/>
    </location>
</feature>
<evidence type="ECO:0000313" key="3">
    <source>
        <dbReference type="Proteomes" id="UP001057375"/>
    </source>
</evidence>
<sequence>MDVDDAKHVRDTTSSSSSPRSPRSDGFETSMTRHSIHQHDGELGHSLSSSAISLQGCSDHIVHPRPLLSSLSHTPSALSMASSLSHLDRVYRSFISLSGCGGIRAPICNGEGSVEHCVEERQRSIRIHDQNLKQNSGATSEDDQGTVTSGIEQVGVGIHDIGTSIGLDTQFFDGSSSQPLALGYSSFGVSPGPSGISSGGIQQYNPRPVIQTTHVPPPPLLSRLFISRLCTLNSSSVLRERVWEGESGRIPLPWGFIESTDEKEDEEEGKSDGDTLGRSALGYLGSGFDEEEEEEGDMYSEDDAKEHPFVSDPLLTKNGSMKKNRHKKESSELSFPFNLSMASLSHLSSTSLFSTLFSIFPFLGHHALSFRAGVVRGYRAKEGRKERREGKKEKREGKKDVKVRTDVLLEDQETKEDDVDVLCFVGSVRVGIEVEVERKRNVRGKEKEDEEQKHLSERRKKGGKEVVSDSQPQSSRVVAMTIIKKGESVFNAISAEDTRQMMGYAAEGEKEKKKKKKKRKMQQMFQKGFNFFQKLNLMKARGDDRDITSGTDKSFEKKFPNIRLGSIEVRRLPEPGSADIEGMSSVLDFENGPLLVTVNDDTPGYSQSTFREVMDVVDLSVNEGDDPLYIVVDGVIRGPYERVWVGLADEKEGVRINTIQNLEL</sequence>
<organism evidence="2 3">
    <name type="scientific">Aduncisulcus paluster</name>
    <dbReference type="NCBI Taxonomy" id="2918883"/>
    <lineage>
        <taxon>Eukaryota</taxon>
        <taxon>Metamonada</taxon>
        <taxon>Carpediemonas-like organisms</taxon>
        <taxon>Aduncisulcus</taxon>
    </lineage>
</organism>
<evidence type="ECO:0000313" key="2">
    <source>
        <dbReference type="EMBL" id="GKT25585.1"/>
    </source>
</evidence>
<feature type="compositionally biased region" description="Basic and acidic residues" evidence="1">
    <location>
        <begin position="441"/>
        <end position="455"/>
    </location>
</feature>
<feature type="compositionally biased region" description="Basic and acidic residues" evidence="1">
    <location>
        <begin position="1"/>
        <end position="11"/>
    </location>
</feature>
<evidence type="ECO:0000256" key="1">
    <source>
        <dbReference type="SAM" id="MobiDB-lite"/>
    </source>
</evidence>
<dbReference type="Proteomes" id="UP001057375">
    <property type="component" value="Unassembled WGS sequence"/>
</dbReference>
<feature type="compositionally biased region" description="Acidic residues" evidence="1">
    <location>
        <begin position="260"/>
        <end position="269"/>
    </location>
</feature>